<sequence length="83" mass="9123">MQTAGDKNSSHAVANRWQTRLIRGDAPEWSGVLKQPVREADLHRCKDSGTTAGMVGAAQLHARCTLDNGFLFNIVSFLSRKQV</sequence>
<dbReference type="Proteomes" id="UP000012073">
    <property type="component" value="Unassembled WGS sequence"/>
</dbReference>
<name>R7Q8Y9_CHOCR</name>
<gene>
    <name evidence="1" type="ORF">CHC_T00002868001</name>
</gene>
<dbReference type="KEGG" id="ccp:CHC_T00002868001"/>
<keyword evidence="2" id="KW-1185">Reference proteome</keyword>
<dbReference type="RefSeq" id="XP_005714318.1">
    <property type="nucleotide sequence ID" value="XM_005714261.1"/>
</dbReference>
<reference evidence="2" key="1">
    <citation type="journal article" date="2013" name="Proc. Natl. Acad. Sci. U.S.A.">
        <title>Genome structure and metabolic features in the red seaweed Chondrus crispus shed light on evolution of the Archaeplastida.</title>
        <authorList>
            <person name="Collen J."/>
            <person name="Porcel B."/>
            <person name="Carre W."/>
            <person name="Ball S.G."/>
            <person name="Chaparro C."/>
            <person name="Tonon T."/>
            <person name="Barbeyron T."/>
            <person name="Michel G."/>
            <person name="Noel B."/>
            <person name="Valentin K."/>
            <person name="Elias M."/>
            <person name="Artiguenave F."/>
            <person name="Arun A."/>
            <person name="Aury J.M."/>
            <person name="Barbosa-Neto J.F."/>
            <person name="Bothwell J.H."/>
            <person name="Bouget F.Y."/>
            <person name="Brillet L."/>
            <person name="Cabello-Hurtado F."/>
            <person name="Capella-Gutierrez S."/>
            <person name="Charrier B."/>
            <person name="Cladiere L."/>
            <person name="Cock J.M."/>
            <person name="Coelho S.M."/>
            <person name="Colleoni C."/>
            <person name="Czjzek M."/>
            <person name="Da Silva C."/>
            <person name="Delage L."/>
            <person name="Denoeud F."/>
            <person name="Deschamps P."/>
            <person name="Dittami S.M."/>
            <person name="Gabaldon T."/>
            <person name="Gachon C.M."/>
            <person name="Groisillier A."/>
            <person name="Herve C."/>
            <person name="Jabbari K."/>
            <person name="Katinka M."/>
            <person name="Kloareg B."/>
            <person name="Kowalczyk N."/>
            <person name="Labadie K."/>
            <person name="Leblanc C."/>
            <person name="Lopez P.J."/>
            <person name="McLachlan D.H."/>
            <person name="Meslet-Cladiere L."/>
            <person name="Moustafa A."/>
            <person name="Nehr Z."/>
            <person name="Nyvall Collen P."/>
            <person name="Panaud O."/>
            <person name="Partensky F."/>
            <person name="Poulain J."/>
            <person name="Rensing S.A."/>
            <person name="Rousvoal S."/>
            <person name="Samson G."/>
            <person name="Symeonidi A."/>
            <person name="Weissenbach J."/>
            <person name="Zambounis A."/>
            <person name="Wincker P."/>
            <person name="Boyen C."/>
        </authorList>
    </citation>
    <scope>NUCLEOTIDE SEQUENCE [LARGE SCALE GENOMIC DNA]</scope>
    <source>
        <strain evidence="2">cv. Stackhouse</strain>
    </source>
</reference>
<protein>
    <submittedName>
        <fullName evidence="1">Uncharacterized protein</fullName>
    </submittedName>
</protein>
<dbReference type="AlphaFoldDB" id="R7Q8Y9"/>
<accession>R7Q8Y9</accession>
<dbReference type="GeneID" id="17322063"/>
<proteinExistence type="predicted"/>
<dbReference type="EMBL" id="HG001695">
    <property type="protein sequence ID" value="CDF34499.1"/>
    <property type="molecule type" value="Genomic_DNA"/>
</dbReference>
<evidence type="ECO:0000313" key="2">
    <source>
        <dbReference type="Proteomes" id="UP000012073"/>
    </source>
</evidence>
<dbReference type="Gramene" id="CDF34499">
    <property type="protein sequence ID" value="CDF34499"/>
    <property type="gene ID" value="CHC_T00002868001"/>
</dbReference>
<evidence type="ECO:0000313" key="1">
    <source>
        <dbReference type="EMBL" id="CDF34499.1"/>
    </source>
</evidence>
<organism evidence="1 2">
    <name type="scientific">Chondrus crispus</name>
    <name type="common">Carrageen Irish moss</name>
    <name type="synonym">Polymorpha crispa</name>
    <dbReference type="NCBI Taxonomy" id="2769"/>
    <lineage>
        <taxon>Eukaryota</taxon>
        <taxon>Rhodophyta</taxon>
        <taxon>Florideophyceae</taxon>
        <taxon>Rhodymeniophycidae</taxon>
        <taxon>Gigartinales</taxon>
        <taxon>Gigartinaceae</taxon>
        <taxon>Chondrus</taxon>
    </lineage>
</organism>